<proteinExistence type="predicted"/>
<organism evidence="2 3">
    <name type="scientific">Mycobacterium kiyosense</name>
    <dbReference type="NCBI Taxonomy" id="2871094"/>
    <lineage>
        <taxon>Bacteria</taxon>
        <taxon>Bacillati</taxon>
        <taxon>Actinomycetota</taxon>
        <taxon>Actinomycetes</taxon>
        <taxon>Mycobacteriales</taxon>
        <taxon>Mycobacteriaceae</taxon>
        <taxon>Mycobacterium</taxon>
    </lineage>
</organism>
<dbReference type="EMBL" id="BRZI01000051">
    <property type="protein sequence ID" value="GLD32695.1"/>
    <property type="molecule type" value="Genomic_DNA"/>
</dbReference>
<dbReference type="Proteomes" id="UP001064782">
    <property type="component" value="Unassembled WGS sequence"/>
</dbReference>
<evidence type="ECO:0008006" key="4">
    <source>
        <dbReference type="Google" id="ProtNLM"/>
    </source>
</evidence>
<dbReference type="EMBL" id="BRXE01000047">
    <property type="protein sequence ID" value="GLB84330.1"/>
    <property type="molecule type" value="Genomic_DNA"/>
</dbReference>
<gene>
    <name evidence="2" type="ORF">Mkiyose1413_45780</name>
    <name evidence="1" type="ORF">SRL2020028_35860</name>
</gene>
<reference evidence="2" key="1">
    <citation type="submission" date="2022-08" db="EMBL/GenBank/DDBJ databases">
        <title>Mycobacterium kiyosense sp. nov., scotochromogenic slow-glowing species isolated from respiratory specimens.</title>
        <authorList>
            <person name="Fukano H."/>
            <person name="Kazumi Y."/>
            <person name="Sakagami N."/>
            <person name="Ato M."/>
            <person name="Mitarai S."/>
            <person name="Hoshino Y."/>
        </authorList>
    </citation>
    <scope>NUCLEOTIDE SEQUENCE</scope>
    <source>
        <strain evidence="2">1413</strain>
        <strain evidence="1">SRL2020-028</strain>
    </source>
</reference>
<keyword evidence="3" id="KW-1185">Reference proteome</keyword>
<evidence type="ECO:0000313" key="1">
    <source>
        <dbReference type="EMBL" id="GLB84330.1"/>
    </source>
</evidence>
<sequence>MAEIELPRALRVVAPDGLPAVPAVLARVDRFDLDPVIRSTAASYPEASLCTLDAVHLATAQVASSAAPLAALVTSDTRLGQAAAALGITVAAPGARHQPPVL</sequence>
<dbReference type="AlphaFoldDB" id="A0A9P3QB97"/>
<evidence type="ECO:0000313" key="3">
    <source>
        <dbReference type="Proteomes" id="UP001064782"/>
    </source>
</evidence>
<dbReference type="Proteomes" id="UP001165663">
    <property type="component" value="Unassembled WGS sequence"/>
</dbReference>
<protein>
    <recommendedName>
        <fullName evidence="4">PIN domain-containing protein</fullName>
    </recommendedName>
</protein>
<accession>A0A9P3QB97</accession>
<evidence type="ECO:0000313" key="2">
    <source>
        <dbReference type="EMBL" id="GLD32695.1"/>
    </source>
</evidence>
<comment type="caution">
    <text evidence="2">The sequence shown here is derived from an EMBL/GenBank/DDBJ whole genome shotgun (WGS) entry which is preliminary data.</text>
</comment>
<name>A0A9P3QB97_9MYCO</name>